<proteinExistence type="predicted"/>
<evidence type="ECO:0000313" key="3">
    <source>
        <dbReference type="Proteomes" id="UP000619486"/>
    </source>
</evidence>
<dbReference type="InterPro" id="IPR012349">
    <property type="entry name" value="Split_barrel_FMN-bd"/>
</dbReference>
<dbReference type="Pfam" id="PF01243">
    <property type="entry name" value="PNPOx_N"/>
    <property type="match status" value="1"/>
</dbReference>
<name>A0A918HIK7_9ACTN</name>
<reference evidence="2" key="1">
    <citation type="journal article" date="2014" name="Int. J. Syst. Evol. Microbiol.">
        <title>Complete genome sequence of Corynebacterium casei LMG S-19264T (=DSM 44701T), isolated from a smear-ripened cheese.</title>
        <authorList>
            <consortium name="US DOE Joint Genome Institute (JGI-PGF)"/>
            <person name="Walter F."/>
            <person name="Albersmeier A."/>
            <person name="Kalinowski J."/>
            <person name="Ruckert C."/>
        </authorList>
    </citation>
    <scope>NUCLEOTIDE SEQUENCE</scope>
    <source>
        <strain evidence="2">JCM 3172</strain>
    </source>
</reference>
<dbReference type="Gene3D" id="2.30.110.10">
    <property type="entry name" value="Electron Transport, Fmn-binding Protein, Chain A"/>
    <property type="match status" value="1"/>
</dbReference>
<comment type="caution">
    <text evidence="2">The sequence shown here is derived from an EMBL/GenBank/DDBJ whole genome shotgun (WGS) entry which is preliminary data.</text>
</comment>
<protein>
    <recommendedName>
        <fullName evidence="1">Pyridoxamine 5'-phosphate oxidase N-terminal domain-containing protein</fullName>
    </recommendedName>
</protein>
<sequence>MTTYAPARSREQRIQDVLARLEKDKDVWVATASAGGEPYLTPLSFVWDQDSLLMATKRVNATVQNIAASGEIRLSLGHTRDVVLIEATARLEGGTELAPASADAFAAKFDWDPRDREAWVYIRATPRTVRAWREVNELAGRLLMRDGRWLPVSRPER</sequence>
<feature type="domain" description="Pyridoxamine 5'-phosphate oxidase N-terminal" evidence="1">
    <location>
        <begin position="18"/>
        <end position="132"/>
    </location>
</feature>
<accession>A0A918HIK7</accession>
<dbReference type="RefSeq" id="WP_019886205.1">
    <property type="nucleotide sequence ID" value="NZ_BMQQ01000039.1"/>
</dbReference>
<dbReference type="EMBL" id="BMQQ01000039">
    <property type="protein sequence ID" value="GGT61375.1"/>
    <property type="molecule type" value="Genomic_DNA"/>
</dbReference>
<dbReference type="SUPFAM" id="SSF50475">
    <property type="entry name" value="FMN-binding split barrel"/>
    <property type="match status" value="1"/>
</dbReference>
<reference evidence="2" key="2">
    <citation type="submission" date="2020-09" db="EMBL/GenBank/DDBJ databases">
        <authorList>
            <person name="Sun Q."/>
            <person name="Ohkuma M."/>
        </authorList>
    </citation>
    <scope>NUCLEOTIDE SEQUENCE</scope>
    <source>
        <strain evidence="2">JCM 3172</strain>
    </source>
</reference>
<keyword evidence="3" id="KW-1185">Reference proteome</keyword>
<dbReference type="AlphaFoldDB" id="A0A918HIK7"/>
<gene>
    <name evidence="2" type="ORF">GCM10014713_63540</name>
</gene>
<evidence type="ECO:0000259" key="1">
    <source>
        <dbReference type="Pfam" id="PF01243"/>
    </source>
</evidence>
<evidence type="ECO:0000313" key="2">
    <source>
        <dbReference type="EMBL" id="GGT61375.1"/>
    </source>
</evidence>
<dbReference type="InterPro" id="IPR011576">
    <property type="entry name" value="Pyridox_Oxase_N"/>
</dbReference>
<organism evidence="2 3">
    <name type="scientific">Streptomyces purpureus</name>
    <dbReference type="NCBI Taxonomy" id="1951"/>
    <lineage>
        <taxon>Bacteria</taxon>
        <taxon>Bacillati</taxon>
        <taxon>Actinomycetota</taxon>
        <taxon>Actinomycetes</taxon>
        <taxon>Kitasatosporales</taxon>
        <taxon>Streptomycetaceae</taxon>
        <taxon>Streptomyces</taxon>
    </lineage>
</organism>
<dbReference type="Proteomes" id="UP000619486">
    <property type="component" value="Unassembled WGS sequence"/>
</dbReference>